<feature type="transmembrane region" description="Helical" evidence="1">
    <location>
        <begin position="88"/>
        <end position="109"/>
    </location>
</feature>
<dbReference type="Proteomes" id="UP000789342">
    <property type="component" value="Unassembled WGS sequence"/>
</dbReference>
<keyword evidence="1" id="KW-1133">Transmembrane helix</keyword>
<reference evidence="2" key="1">
    <citation type="submission" date="2021-06" db="EMBL/GenBank/DDBJ databases">
        <authorList>
            <person name="Kallberg Y."/>
            <person name="Tangrot J."/>
            <person name="Rosling A."/>
        </authorList>
    </citation>
    <scope>NUCLEOTIDE SEQUENCE</scope>
    <source>
        <strain evidence="2">CL551</strain>
    </source>
</reference>
<feature type="transmembrane region" description="Helical" evidence="1">
    <location>
        <begin position="147"/>
        <end position="170"/>
    </location>
</feature>
<feature type="transmembrane region" description="Helical" evidence="1">
    <location>
        <begin position="56"/>
        <end position="76"/>
    </location>
</feature>
<comment type="caution">
    <text evidence="2">The sequence shown here is derived from an EMBL/GenBank/DDBJ whole genome shotgun (WGS) entry which is preliminary data.</text>
</comment>
<keyword evidence="3" id="KW-1185">Reference proteome</keyword>
<evidence type="ECO:0000256" key="1">
    <source>
        <dbReference type="SAM" id="Phobius"/>
    </source>
</evidence>
<dbReference type="OrthoDB" id="2381009at2759"/>
<keyword evidence="1" id="KW-0812">Transmembrane</keyword>
<sequence>MSVKYFIKDLPNGIDGRLLKNTIEETSSTFAASKYTKFHSKKSFYALEEGICASNLITESIFDFLIIAIIPVLLTVQVDKKLEENESFIKLLLFINTIVNLIIAGLKIWFWVRIYKATEDFFFMIYFIVELFISLVFLLVFSLVDDAFYPVIVNGTSIFTTNLVFLFLAVKKDYVDEETYLFVLVPV</sequence>
<accession>A0A9N9IW46</accession>
<dbReference type="EMBL" id="CAJVPV010035383">
    <property type="protein sequence ID" value="CAG8750840.1"/>
    <property type="molecule type" value="Genomic_DNA"/>
</dbReference>
<organism evidence="2 3">
    <name type="scientific">Acaulospora morrowiae</name>
    <dbReference type="NCBI Taxonomy" id="94023"/>
    <lineage>
        <taxon>Eukaryota</taxon>
        <taxon>Fungi</taxon>
        <taxon>Fungi incertae sedis</taxon>
        <taxon>Mucoromycota</taxon>
        <taxon>Glomeromycotina</taxon>
        <taxon>Glomeromycetes</taxon>
        <taxon>Diversisporales</taxon>
        <taxon>Acaulosporaceae</taxon>
        <taxon>Acaulospora</taxon>
    </lineage>
</organism>
<keyword evidence="1" id="KW-0472">Membrane</keyword>
<dbReference type="AlphaFoldDB" id="A0A9N9IW46"/>
<feature type="non-terminal residue" evidence="2">
    <location>
        <position position="187"/>
    </location>
</feature>
<name>A0A9N9IW46_9GLOM</name>
<feature type="transmembrane region" description="Helical" evidence="1">
    <location>
        <begin position="121"/>
        <end position="141"/>
    </location>
</feature>
<proteinExistence type="predicted"/>
<gene>
    <name evidence="2" type="ORF">AMORRO_LOCUS15336</name>
</gene>
<protein>
    <submittedName>
        <fullName evidence="2">5910_t:CDS:1</fullName>
    </submittedName>
</protein>
<evidence type="ECO:0000313" key="3">
    <source>
        <dbReference type="Proteomes" id="UP000789342"/>
    </source>
</evidence>
<evidence type="ECO:0000313" key="2">
    <source>
        <dbReference type="EMBL" id="CAG8750840.1"/>
    </source>
</evidence>